<dbReference type="InterPro" id="IPR001452">
    <property type="entry name" value="SH3_domain"/>
</dbReference>
<accession>A0A9W9I7C6</accession>
<dbReference type="EMBL" id="JAPQKN010000002">
    <property type="protein sequence ID" value="KAJ5167930.1"/>
    <property type="molecule type" value="Genomic_DNA"/>
</dbReference>
<dbReference type="Gene3D" id="2.30.30.40">
    <property type="entry name" value="SH3 Domains"/>
    <property type="match status" value="1"/>
</dbReference>
<keyword evidence="6" id="KW-1185">Reference proteome</keyword>
<dbReference type="GeneID" id="81424825"/>
<comment type="caution">
    <text evidence="5">The sequence shown here is derived from an EMBL/GenBank/DDBJ whole genome shotgun (WGS) entry which is preliminary data.</text>
</comment>
<reference evidence="5" key="1">
    <citation type="submission" date="2022-11" db="EMBL/GenBank/DDBJ databases">
        <authorList>
            <person name="Petersen C."/>
        </authorList>
    </citation>
    <scope>NUCLEOTIDE SEQUENCE</scope>
    <source>
        <strain evidence="5">IBT 26290</strain>
    </source>
</reference>
<name>A0A9W9I7C6_9EURO</name>
<dbReference type="OrthoDB" id="546434at2759"/>
<dbReference type="InterPro" id="IPR036028">
    <property type="entry name" value="SH3-like_dom_sf"/>
</dbReference>
<protein>
    <recommendedName>
        <fullName evidence="4">SH3 domain-containing protein</fullName>
    </recommendedName>
</protein>
<dbReference type="PROSITE" id="PS50002">
    <property type="entry name" value="SH3"/>
    <property type="match status" value="1"/>
</dbReference>
<evidence type="ECO:0000259" key="4">
    <source>
        <dbReference type="PROSITE" id="PS50002"/>
    </source>
</evidence>
<dbReference type="SUPFAM" id="SSF50044">
    <property type="entry name" value="SH3-domain"/>
    <property type="match status" value="1"/>
</dbReference>
<evidence type="ECO:0000256" key="2">
    <source>
        <dbReference type="PROSITE-ProRule" id="PRU00192"/>
    </source>
</evidence>
<dbReference type="RefSeq" id="XP_056544391.1">
    <property type="nucleotide sequence ID" value="XM_056685649.1"/>
</dbReference>
<reference evidence="5" key="2">
    <citation type="journal article" date="2023" name="IMA Fungus">
        <title>Comparative genomic study of the Penicillium genus elucidates a diverse pangenome and 15 lateral gene transfer events.</title>
        <authorList>
            <person name="Petersen C."/>
            <person name="Sorensen T."/>
            <person name="Nielsen M.R."/>
            <person name="Sondergaard T.E."/>
            <person name="Sorensen J.L."/>
            <person name="Fitzpatrick D.A."/>
            <person name="Frisvad J.C."/>
            <person name="Nielsen K.L."/>
        </authorList>
    </citation>
    <scope>NUCLEOTIDE SEQUENCE</scope>
    <source>
        <strain evidence="5">IBT 26290</strain>
    </source>
</reference>
<dbReference type="AlphaFoldDB" id="A0A9W9I7C6"/>
<evidence type="ECO:0000256" key="1">
    <source>
        <dbReference type="ARBA" id="ARBA00022443"/>
    </source>
</evidence>
<dbReference type="SMART" id="SM00326">
    <property type="entry name" value="SH3"/>
    <property type="match status" value="1"/>
</dbReference>
<evidence type="ECO:0000313" key="5">
    <source>
        <dbReference type="EMBL" id="KAJ5167930.1"/>
    </source>
</evidence>
<evidence type="ECO:0000256" key="3">
    <source>
        <dbReference type="SAM" id="MobiDB-lite"/>
    </source>
</evidence>
<feature type="domain" description="SH3" evidence="4">
    <location>
        <begin position="159"/>
        <end position="226"/>
    </location>
</feature>
<dbReference type="Proteomes" id="UP001149163">
    <property type="component" value="Unassembled WGS sequence"/>
</dbReference>
<gene>
    <name evidence="5" type="ORF">N7482_003524</name>
</gene>
<keyword evidence="1 2" id="KW-0728">SH3 domain</keyword>
<proteinExistence type="predicted"/>
<feature type="region of interest" description="Disordered" evidence="3">
    <location>
        <begin position="73"/>
        <end position="95"/>
    </location>
</feature>
<evidence type="ECO:0000313" key="6">
    <source>
        <dbReference type="Proteomes" id="UP001149163"/>
    </source>
</evidence>
<organism evidence="5 6">
    <name type="scientific">Penicillium canariense</name>
    <dbReference type="NCBI Taxonomy" id="189055"/>
    <lineage>
        <taxon>Eukaryota</taxon>
        <taxon>Fungi</taxon>
        <taxon>Dikarya</taxon>
        <taxon>Ascomycota</taxon>
        <taxon>Pezizomycotina</taxon>
        <taxon>Eurotiomycetes</taxon>
        <taxon>Eurotiomycetidae</taxon>
        <taxon>Eurotiales</taxon>
        <taxon>Aspergillaceae</taxon>
        <taxon>Penicillium</taxon>
    </lineage>
</organism>
<sequence>MHQYHGGQFHDGDLDDLAAACYQRLPVNTLITECPLCPKGVSRDLGSGETINHVAAHLLSLAQITIAGHMDGDGGQSEAAYPEGTSRGGLSPGASEGSIAKRLRAEFPEIQDDDAPGWGAEQAYNEYASQSLPEEIPDVDEDFCREAGRLVRETLHLSPSTLQQLVIYPCLSVGGDVSQTTVILPLHQGDIIFVHSIHTNGWADGTLLETGARGWLPTNYCDTYDQLPMRRLLDALSGFWDITHGGLESLGNFGNQDRVQAQGLIDGVRFLLAHDSLRRIRKALLADLSSLVQTTKKFHEIASGQPMDDEVEYLIDKMLLKAFQTVTRGVRFLDVWSAEVGLNRTITELEPPQIALNDIPLTSGSEASPMLFNPIYH</sequence>